<evidence type="ECO:0000256" key="3">
    <source>
        <dbReference type="ARBA" id="ARBA00022630"/>
    </source>
</evidence>
<dbReference type="Proteomes" id="UP000008204">
    <property type="component" value="Chromosome"/>
</dbReference>
<keyword evidence="8" id="KW-1185">Reference proteome</keyword>
<keyword evidence="4" id="KW-0274">FAD</keyword>
<evidence type="ECO:0000313" key="7">
    <source>
        <dbReference type="EMBL" id="ACK64138.1"/>
    </source>
</evidence>
<dbReference type="SUPFAM" id="SSF51905">
    <property type="entry name" value="FAD/NAD(P)-binding domain"/>
    <property type="match status" value="2"/>
</dbReference>
<evidence type="ECO:0000256" key="1">
    <source>
        <dbReference type="ARBA" id="ARBA00001974"/>
    </source>
</evidence>
<feature type="domain" description="FAD/NAD(P)-binding" evidence="6">
    <location>
        <begin position="8"/>
        <end position="312"/>
    </location>
</feature>
<dbReference type="PANTHER" id="PTHR42913:SF4">
    <property type="entry name" value="ALTERNATIVE NAD(P)H-UBIQUINONE OXIDOREDUCTASE C1, CHLOROPLASTIC_MITOCHONDRIAL"/>
    <property type="match status" value="1"/>
</dbReference>
<dbReference type="HOGENOM" id="CLU_021377_7_1_3"/>
<dbReference type="InterPro" id="IPR036188">
    <property type="entry name" value="FAD/NAD-bd_sf"/>
</dbReference>
<dbReference type="STRING" id="41431.PCC8801_0031"/>
<comment type="similarity">
    <text evidence="2">Belongs to the NADH dehydrogenase family.</text>
</comment>
<evidence type="ECO:0000256" key="5">
    <source>
        <dbReference type="ARBA" id="ARBA00023002"/>
    </source>
</evidence>
<dbReference type="KEGG" id="cyp:PCC8801_0031"/>
<dbReference type="PRINTS" id="PR00368">
    <property type="entry name" value="FADPNR"/>
</dbReference>
<name>B7JZH8_RIPO1</name>
<dbReference type="PANTHER" id="PTHR42913">
    <property type="entry name" value="APOPTOSIS-INDUCING FACTOR 1"/>
    <property type="match status" value="1"/>
</dbReference>
<gene>
    <name evidence="7" type="ordered locus">PCC8801_0031</name>
</gene>
<protein>
    <submittedName>
        <fullName evidence="7">FAD-dependent pyridine nucleotide-disulphide oxidoreductase</fullName>
    </submittedName>
</protein>
<reference evidence="8" key="1">
    <citation type="journal article" date="2011" name="MBio">
        <title>Novel metabolic attributes of the genus Cyanothece, comprising a group of unicellular nitrogen-fixing Cyanobacteria.</title>
        <authorList>
            <person name="Bandyopadhyay A."/>
            <person name="Elvitigala T."/>
            <person name="Welsh E."/>
            <person name="Stockel J."/>
            <person name="Liberton M."/>
            <person name="Min H."/>
            <person name="Sherman L.A."/>
            <person name="Pakrasi H.B."/>
        </authorList>
    </citation>
    <scope>NUCLEOTIDE SEQUENCE [LARGE SCALE GENOMIC DNA]</scope>
    <source>
        <strain evidence="8">PCC 8801</strain>
    </source>
</reference>
<organism evidence="7 8">
    <name type="scientific">Rippkaea orientalis (strain PCC 8801 / RF-1)</name>
    <name type="common">Cyanothece sp. (strain PCC 8801)</name>
    <dbReference type="NCBI Taxonomy" id="41431"/>
    <lineage>
        <taxon>Bacteria</taxon>
        <taxon>Bacillati</taxon>
        <taxon>Cyanobacteriota</taxon>
        <taxon>Cyanophyceae</taxon>
        <taxon>Oscillatoriophycideae</taxon>
        <taxon>Chroococcales</taxon>
        <taxon>Aphanothecaceae</taxon>
        <taxon>Rippkaea</taxon>
        <taxon>Rippkaea orientalis</taxon>
    </lineage>
</organism>
<keyword evidence="3" id="KW-0285">Flavoprotein</keyword>
<dbReference type="AlphaFoldDB" id="B7JZH8"/>
<evidence type="ECO:0000313" key="8">
    <source>
        <dbReference type="Proteomes" id="UP000008204"/>
    </source>
</evidence>
<dbReference type="EMBL" id="CP001287">
    <property type="protein sequence ID" value="ACK64138.1"/>
    <property type="molecule type" value="Genomic_DNA"/>
</dbReference>
<sequence>MINKTPIKICILGGGFGGLYTALYLTRSGWVKSGNCQITLVERNDNFLFTPLLYELITGELQRWEIAPTYQKLLAKTPIKLCQNTVKDVNFKERQVSLGNGDRLWYDYLVLAVGRQNRWVDIPGLKTHALTFRTLADVERLQAQLHLLETSPKESFRLAVIGGGPNGVELACKLADRVGKRGEIVLIERGNQLLKGFSEGVKIAAAKALSHRQIQVYLNSNVKAIQADSIVLIHQDKEIILSVNQVIWVAGTASRNWVKSLPIQQNEQGKILTLPSLQLVDYPEVFALGDIADIDKSQQWIPATAQAAYQQASCTAKNIVAALEGKKLSAFRYFHLGDMLTLGQGAAIVSSFCFNIEGYLASIIRRLAYIFRLPTLRHRLQVLRNLLQKALLKIRRFFRWKLIKILSQNSVNN</sequence>
<dbReference type="GO" id="GO:0019646">
    <property type="term" value="P:aerobic electron transport chain"/>
    <property type="evidence" value="ECO:0007669"/>
    <property type="project" value="TreeGrafter"/>
</dbReference>
<comment type="cofactor">
    <cofactor evidence="1">
        <name>FAD</name>
        <dbReference type="ChEBI" id="CHEBI:57692"/>
    </cofactor>
</comment>
<keyword evidence="5" id="KW-0560">Oxidoreductase</keyword>
<dbReference type="Pfam" id="PF07992">
    <property type="entry name" value="Pyr_redox_2"/>
    <property type="match status" value="1"/>
</dbReference>
<dbReference type="InterPro" id="IPR023753">
    <property type="entry name" value="FAD/NAD-binding_dom"/>
</dbReference>
<dbReference type="eggNOG" id="COG1252">
    <property type="taxonomic scope" value="Bacteria"/>
</dbReference>
<dbReference type="InterPro" id="IPR051169">
    <property type="entry name" value="NADH-Q_oxidoreductase"/>
</dbReference>
<dbReference type="GO" id="GO:0003955">
    <property type="term" value="F:NAD(P)H dehydrogenase (quinone) activity"/>
    <property type="evidence" value="ECO:0007669"/>
    <property type="project" value="TreeGrafter"/>
</dbReference>
<dbReference type="PRINTS" id="PR00469">
    <property type="entry name" value="PNDRDTASEII"/>
</dbReference>
<evidence type="ECO:0000256" key="2">
    <source>
        <dbReference type="ARBA" id="ARBA00005272"/>
    </source>
</evidence>
<accession>B7JZH8</accession>
<dbReference type="RefSeq" id="WP_012593415.1">
    <property type="nucleotide sequence ID" value="NC_011726.1"/>
</dbReference>
<dbReference type="Gene3D" id="3.50.50.100">
    <property type="match status" value="1"/>
</dbReference>
<proteinExistence type="inferred from homology"/>
<evidence type="ECO:0000256" key="4">
    <source>
        <dbReference type="ARBA" id="ARBA00022827"/>
    </source>
</evidence>
<evidence type="ECO:0000259" key="6">
    <source>
        <dbReference type="Pfam" id="PF07992"/>
    </source>
</evidence>
<dbReference type="OrthoDB" id="9781621at2"/>